<dbReference type="OrthoDB" id="2082233at2"/>
<evidence type="ECO:0008006" key="3">
    <source>
        <dbReference type="Google" id="ProtNLM"/>
    </source>
</evidence>
<comment type="caution">
    <text evidence="1">The sequence shown here is derived from an EMBL/GenBank/DDBJ whole genome shotgun (WGS) entry which is preliminary data.</text>
</comment>
<dbReference type="RefSeq" id="WP_071310847.1">
    <property type="nucleotide sequence ID" value="NZ_MLQR01000047.1"/>
</dbReference>
<evidence type="ECO:0000313" key="1">
    <source>
        <dbReference type="EMBL" id="OIJ10860.1"/>
    </source>
</evidence>
<evidence type="ECO:0000313" key="2">
    <source>
        <dbReference type="Proteomes" id="UP000179524"/>
    </source>
</evidence>
<proteinExistence type="predicted"/>
<gene>
    <name evidence="1" type="ORF">BKP37_17145</name>
</gene>
<accession>A0A1S2LF44</accession>
<sequence>MKYFLYDLHLAQNMDNISEEEFNRNDRQWLQNVTEYQEIFKTLSNRLPHDVFEHFNSWGFHDYRLVKMEIEHESLLNLSVHFTISSDVDNIENEKLWVLGFKNVSFYNYHHYNFDNEKSVFHREVDDWLYQEFLPIDQSKISFEVLFSSGGNVLLHFPDKSVTIKRVK</sequence>
<protein>
    <recommendedName>
        <fullName evidence="3">DUF4085 domain-containing protein</fullName>
    </recommendedName>
</protein>
<keyword evidence="2" id="KW-1185">Reference proteome</keyword>
<dbReference type="EMBL" id="MLQR01000047">
    <property type="protein sequence ID" value="OIJ10860.1"/>
    <property type="molecule type" value="Genomic_DNA"/>
</dbReference>
<name>A0A1S2LF44_9BACI</name>
<reference evidence="1 2" key="1">
    <citation type="submission" date="2016-10" db="EMBL/GenBank/DDBJ databases">
        <title>Draft genome sequences of four alkaliphilic bacteria belonging to the Anaerobacillus genus.</title>
        <authorList>
            <person name="Bassil N.M."/>
            <person name="Lloyd J.R."/>
        </authorList>
    </citation>
    <scope>NUCLEOTIDE SEQUENCE [LARGE SCALE GENOMIC DNA]</scope>
    <source>
        <strain evidence="1 2">DSM 18345</strain>
    </source>
</reference>
<dbReference type="AlphaFoldDB" id="A0A1S2LF44"/>
<dbReference type="Proteomes" id="UP000179524">
    <property type="component" value="Unassembled WGS sequence"/>
</dbReference>
<organism evidence="1 2">
    <name type="scientific">Anaerobacillus alkalilacustris</name>
    <dbReference type="NCBI Taxonomy" id="393763"/>
    <lineage>
        <taxon>Bacteria</taxon>
        <taxon>Bacillati</taxon>
        <taxon>Bacillota</taxon>
        <taxon>Bacilli</taxon>
        <taxon>Bacillales</taxon>
        <taxon>Bacillaceae</taxon>
        <taxon>Anaerobacillus</taxon>
    </lineage>
</organism>